<dbReference type="AlphaFoldDB" id="G2WUX7"/>
<dbReference type="PANTHER" id="PTHR37012">
    <property type="entry name" value="B-ZIP TRANSCRIPTION FACTOR (EUROFUNG)-RELATED"/>
    <property type="match status" value="1"/>
</dbReference>
<feature type="region of interest" description="Disordered" evidence="1">
    <location>
        <begin position="1"/>
        <end position="66"/>
    </location>
</feature>
<dbReference type="Pfam" id="PF11905">
    <property type="entry name" value="DUF3425"/>
    <property type="match status" value="1"/>
</dbReference>
<sequence length="380" mass="42509">MNTSRTPKPPRRNSVARSMNSATSPSSDGSTAAQNGISSIESQDLELQKKRARDRKSQQAMRDRNKWAIHNLTEQVAMLTRAVEERSHQTAALHTRVATLEVENSQLRTQNAALQLSLMGREGSTTPSSGLLTMSREPWETAPKNAPSTCLADEILQGFIASVRTDNLLSAMSVTERAAAYSLKPKLCSLIEPDRSTEDDISNVAADMVRSYPEIETLPKQVAVFWNMVLLLKVGSGFGAHFESLHASLTLAQWMVLLDQQSWDLMPEWLRPTPSQRETPHAAWIDRIPWPRAREYLIAHPDITLDDWAAPYSSSFDVSWTYDPSLVVIACIAPDSGNPELSINPVYEEHLRQLRNWTVGDVFRQQFPEISKLVDEDTAS</sequence>
<dbReference type="OrthoDB" id="2985014at2759"/>
<proteinExistence type="predicted"/>
<dbReference type="InParanoid" id="G2WUX7"/>
<evidence type="ECO:0008006" key="4">
    <source>
        <dbReference type="Google" id="ProtNLM"/>
    </source>
</evidence>
<dbReference type="GeneID" id="20703581"/>
<dbReference type="eggNOG" id="ENOG502RZFH">
    <property type="taxonomic scope" value="Eukaryota"/>
</dbReference>
<gene>
    <name evidence="2" type="ORF">VDAG_02118</name>
</gene>
<dbReference type="OMA" id="QEHKLRM"/>
<name>G2WUX7_VERDV</name>
<evidence type="ECO:0000313" key="3">
    <source>
        <dbReference type="Proteomes" id="UP000001611"/>
    </source>
</evidence>
<organism evidence="2 3">
    <name type="scientific">Verticillium dahliae (strain VdLs.17 / ATCC MYA-4575 / FGSC 10137)</name>
    <name type="common">Verticillium wilt</name>
    <dbReference type="NCBI Taxonomy" id="498257"/>
    <lineage>
        <taxon>Eukaryota</taxon>
        <taxon>Fungi</taxon>
        <taxon>Dikarya</taxon>
        <taxon>Ascomycota</taxon>
        <taxon>Pezizomycotina</taxon>
        <taxon>Sordariomycetes</taxon>
        <taxon>Hypocreomycetidae</taxon>
        <taxon>Glomerellales</taxon>
        <taxon>Plectosphaerellaceae</taxon>
        <taxon>Verticillium</taxon>
    </lineage>
</organism>
<dbReference type="Proteomes" id="UP000001611">
    <property type="component" value="Chromosome 7"/>
</dbReference>
<dbReference type="CDD" id="cd14688">
    <property type="entry name" value="bZIP_YAP"/>
    <property type="match status" value="1"/>
</dbReference>
<dbReference type="HOGENOM" id="CLU_020925_0_0_1"/>
<dbReference type="GO" id="GO:0003700">
    <property type="term" value="F:DNA-binding transcription factor activity"/>
    <property type="evidence" value="ECO:0007669"/>
    <property type="project" value="InterPro"/>
</dbReference>
<evidence type="ECO:0000256" key="1">
    <source>
        <dbReference type="SAM" id="MobiDB-lite"/>
    </source>
</evidence>
<protein>
    <recommendedName>
        <fullName evidence="4">BZIP domain-containing protein</fullName>
    </recommendedName>
</protein>
<dbReference type="RefSeq" id="XP_009656442.1">
    <property type="nucleotide sequence ID" value="XM_009658147.1"/>
</dbReference>
<keyword evidence="3" id="KW-1185">Reference proteome</keyword>
<dbReference type="EMBL" id="DS572697">
    <property type="protein sequence ID" value="EGY20102.1"/>
    <property type="molecule type" value="Genomic_DNA"/>
</dbReference>
<dbReference type="InterPro" id="IPR021833">
    <property type="entry name" value="DUF3425"/>
</dbReference>
<dbReference type="KEGG" id="vda:VDAG_02118"/>
<dbReference type="PANTHER" id="PTHR37012:SF2">
    <property type="entry name" value="BZIP DOMAIN-CONTAINING PROTEIN-RELATED"/>
    <property type="match status" value="1"/>
</dbReference>
<dbReference type="InterPro" id="IPR046347">
    <property type="entry name" value="bZIP_sf"/>
</dbReference>
<reference evidence="2 3" key="1">
    <citation type="submission" date="2008-03" db="EMBL/GenBank/DDBJ databases">
        <title>The Genome Sequence of Verticillium dahliae VdLs.17.</title>
        <authorList>
            <consortium name="The Broad Institute Genome Sequencing Platform"/>
            <person name="Ma L.-J.J."/>
            <person name="Klosterman S.J."/>
            <person name="Subbarao K."/>
            <person name="Dobinson K."/>
            <person name="Veronese P."/>
            <person name="Kang S."/>
            <person name="Gold S.E."/>
            <person name="Young S."/>
            <person name="Jaffe D."/>
            <person name="Gnerre S."/>
            <person name="Berlin A."/>
            <person name="Heiman D."/>
            <person name="Hepburn T."/>
            <person name="Sykes S."/>
            <person name="Alvarado L."/>
            <person name="Kodira C.D."/>
            <person name="Lander E."/>
            <person name="Galagan J."/>
            <person name="Nusbaum C."/>
            <person name="Birren B."/>
        </authorList>
    </citation>
    <scope>NUCLEOTIDE SEQUENCE [LARGE SCALE GENOMIC DNA]</scope>
    <source>
        <strain evidence="3">VdLs.17 / ATCC MYA-4575 / FGSC 10137</strain>
    </source>
</reference>
<evidence type="ECO:0000313" key="2">
    <source>
        <dbReference type="EMBL" id="EGY20102.1"/>
    </source>
</evidence>
<feature type="compositionally biased region" description="Polar residues" evidence="1">
    <location>
        <begin position="15"/>
        <end position="42"/>
    </location>
</feature>
<dbReference type="SUPFAM" id="SSF57959">
    <property type="entry name" value="Leucine zipper domain"/>
    <property type="match status" value="1"/>
</dbReference>
<accession>G2WUX7</accession>
<feature type="compositionally biased region" description="Basic and acidic residues" evidence="1">
    <location>
        <begin position="55"/>
        <end position="66"/>
    </location>
</feature>